<dbReference type="Proteomes" id="UP000075881">
    <property type="component" value="Unassembled WGS sequence"/>
</dbReference>
<feature type="chain" id="PRO_5008125545" evidence="1">
    <location>
        <begin position="26"/>
        <end position="338"/>
    </location>
</feature>
<evidence type="ECO:0000256" key="1">
    <source>
        <dbReference type="SAM" id="SignalP"/>
    </source>
</evidence>
<dbReference type="EnsemblMetazoa" id="ACHR014055-RA">
    <property type="protein sequence ID" value="ACHR014055-PA"/>
    <property type="gene ID" value="ACHR014055"/>
</dbReference>
<name>A0A182KHU6_9DIPT</name>
<sequence length="338" mass="34066">MVRSYSPVLFVAVVLFVSVLPVVEMSGNSMERVATVELLPNDLIQVDRPKEETIANPVQVIEKHVEKTWQAIVKRMLDDTRTGLKHKRNLGVNPYTMVDVIRLFMMVLPLIRAGLIPQHALGSGLQTVPSMGSPGVSSLAAASGALATTNKAGINNSPLAAVAGASSLAGTGMVLGSVASNPVTGGVPLPGGLPGGAMVPGMVADIPVTGNVPPMVQGMVPGGGNSVPSLPNYAHILPSTSIAQDVVPGGVAYSAVTGNISPLVGSGSGLPGSIKSPGKVPASFYNYVVPRAPLSDRSLAAGPFLGSGSVAGSDIPSSITSLNGSGTGQVVGSMAKVI</sequence>
<dbReference type="VEuPathDB" id="VectorBase:ACHR014055"/>
<protein>
    <submittedName>
        <fullName evidence="2">Uncharacterized protein</fullName>
    </submittedName>
</protein>
<dbReference type="AlphaFoldDB" id="A0A182KHU6"/>
<organism evidence="2 3">
    <name type="scientific">Anopheles christyi</name>
    <dbReference type="NCBI Taxonomy" id="43041"/>
    <lineage>
        <taxon>Eukaryota</taxon>
        <taxon>Metazoa</taxon>
        <taxon>Ecdysozoa</taxon>
        <taxon>Arthropoda</taxon>
        <taxon>Hexapoda</taxon>
        <taxon>Insecta</taxon>
        <taxon>Pterygota</taxon>
        <taxon>Neoptera</taxon>
        <taxon>Endopterygota</taxon>
        <taxon>Diptera</taxon>
        <taxon>Nematocera</taxon>
        <taxon>Culicoidea</taxon>
        <taxon>Culicidae</taxon>
        <taxon>Anophelinae</taxon>
        <taxon>Anopheles</taxon>
    </lineage>
</organism>
<evidence type="ECO:0000313" key="2">
    <source>
        <dbReference type="EnsemblMetazoa" id="ACHR014055-PA"/>
    </source>
</evidence>
<reference evidence="3" key="1">
    <citation type="submission" date="2013-03" db="EMBL/GenBank/DDBJ databases">
        <title>The Genome Sequence of Anopheles christyi ACHKN1017.</title>
        <authorList>
            <consortium name="The Broad Institute Genomics Platform"/>
            <person name="Neafsey D.E."/>
            <person name="Besansky N."/>
            <person name="Walker B."/>
            <person name="Young S.K."/>
            <person name="Zeng Q."/>
            <person name="Gargeya S."/>
            <person name="Fitzgerald M."/>
            <person name="Haas B."/>
            <person name="Abouelleil A."/>
            <person name="Allen A.W."/>
            <person name="Alvarado L."/>
            <person name="Arachchi H.M."/>
            <person name="Berlin A.M."/>
            <person name="Chapman S.B."/>
            <person name="Gainer-Dewar J."/>
            <person name="Goldberg J."/>
            <person name="Griggs A."/>
            <person name="Gujja S."/>
            <person name="Hansen M."/>
            <person name="Howarth C."/>
            <person name="Imamovic A."/>
            <person name="Ireland A."/>
            <person name="Larimer J."/>
            <person name="McCowan C."/>
            <person name="Murphy C."/>
            <person name="Pearson M."/>
            <person name="Poon T.W."/>
            <person name="Priest M."/>
            <person name="Roberts A."/>
            <person name="Saif S."/>
            <person name="Shea T."/>
            <person name="Sisk P."/>
            <person name="Sykes S."/>
            <person name="Wortman J."/>
            <person name="Nusbaum C."/>
            <person name="Birren B."/>
        </authorList>
    </citation>
    <scope>NUCLEOTIDE SEQUENCE [LARGE SCALE GENOMIC DNA]</scope>
    <source>
        <strain evidence="3">ACHKN1017</strain>
    </source>
</reference>
<proteinExistence type="predicted"/>
<feature type="signal peptide" evidence="1">
    <location>
        <begin position="1"/>
        <end position="25"/>
    </location>
</feature>
<keyword evidence="3" id="KW-1185">Reference proteome</keyword>
<evidence type="ECO:0000313" key="3">
    <source>
        <dbReference type="Proteomes" id="UP000075881"/>
    </source>
</evidence>
<reference evidence="2" key="2">
    <citation type="submission" date="2020-05" db="UniProtKB">
        <authorList>
            <consortium name="EnsemblMetazoa"/>
        </authorList>
    </citation>
    <scope>IDENTIFICATION</scope>
    <source>
        <strain evidence="2">ACHKN1017</strain>
    </source>
</reference>
<keyword evidence="1" id="KW-0732">Signal</keyword>
<accession>A0A182KHU6</accession>